<feature type="compositionally biased region" description="Polar residues" evidence="1">
    <location>
        <begin position="1"/>
        <end position="11"/>
    </location>
</feature>
<reference evidence="2" key="1">
    <citation type="submission" date="2020-10" db="EMBL/GenBank/DDBJ databases">
        <authorList>
            <person name="Castelo-Branco R."/>
            <person name="Eusebio N."/>
            <person name="Adriana R."/>
            <person name="Vieira A."/>
            <person name="Brugerolle De Fraissinette N."/>
            <person name="Rezende De Castro R."/>
            <person name="Schneider M.P."/>
            <person name="Vasconcelos V."/>
            <person name="Leao P.N."/>
        </authorList>
    </citation>
    <scope>NUCLEOTIDE SEQUENCE</scope>
    <source>
        <strain evidence="2">LEGE 11467</strain>
    </source>
</reference>
<protein>
    <submittedName>
        <fullName evidence="2">DUF1997 domain-containing protein</fullName>
    </submittedName>
</protein>
<proteinExistence type="predicted"/>
<sequence length="234" mass="26548">MQSSFNEQSLPPQGDRISLESEGADTDPKSAIEPFWFRSHFVGGMEMYADAQTVADYLDVHQGWFCRCAAPMQVDALGENSYALMLGRYGSMGHYIEAKIGLELLPQQERVYRIESVPIPGYTPPGYEVNFQAVQILVDVPTEDESLTVTRVDWELDLGIGIHFPGFIHALPPNLIQKTGDRMICGIVKEVSRRLTRKVQEDFHTQKGSEALELYRKTYKKRSSFFCHPKPTQE</sequence>
<dbReference type="RefSeq" id="WP_264319554.1">
    <property type="nucleotide sequence ID" value="NZ_JADEXN010000004.1"/>
</dbReference>
<feature type="region of interest" description="Disordered" evidence="1">
    <location>
        <begin position="1"/>
        <end position="27"/>
    </location>
</feature>
<dbReference type="InterPro" id="IPR018971">
    <property type="entry name" value="DUF1997"/>
</dbReference>
<evidence type="ECO:0000256" key="1">
    <source>
        <dbReference type="SAM" id="MobiDB-lite"/>
    </source>
</evidence>
<evidence type="ECO:0000313" key="3">
    <source>
        <dbReference type="Proteomes" id="UP000621799"/>
    </source>
</evidence>
<organism evidence="2 3">
    <name type="scientific">Zarconia navalis LEGE 11467</name>
    <dbReference type="NCBI Taxonomy" id="1828826"/>
    <lineage>
        <taxon>Bacteria</taxon>
        <taxon>Bacillati</taxon>
        <taxon>Cyanobacteriota</taxon>
        <taxon>Cyanophyceae</taxon>
        <taxon>Oscillatoriophycideae</taxon>
        <taxon>Oscillatoriales</taxon>
        <taxon>Oscillatoriales incertae sedis</taxon>
        <taxon>Zarconia</taxon>
        <taxon>Zarconia navalis</taxon>
    </lineage>
</organism>
<keyword evidence="3" id="KW-1185">Reference proteome</keyword>
<comment type="caution">
    <text evidence="2">The sequence shown here is derived from an EMBL/GenBank/DDBJ whole genome shotgun (WGS) entry which is preliminary data.</text>
</comment>
<gene>
    <name evidence="2" type="ORF">IQ235_00580</name>
</gene>
<name>A0A928VWW6_9CYAN</name>
<dbReference type="AlphaFoldDB" id="A0A928VWW6"/>
<accession>A0A928VWW6</accession>
<dbReference type="EMBL" id="JADEXN010000004">
    <property type="protein sequence ID" value="MBE9039290.1"/>
    <property type="molecule type" value="Genomic_DNA"/>
</dbReference>
<evidence type="ECO:0000313" key="2">
    <source>
        <dbReference type="EMBL" id="MBE9039290.1"/>
    </source>
</evidence>
<dbReference type="Pfam" id="PF09366">
    <property type="entry name" value="DUF1997"/>
    <property type="match status" value="1"/>
</dbReference>
<dbReference type="Proteomes" id="UP000621799">
    <property type="component" value="Unassembled WGS sequence"/>
</dbReference>